<dbReference type="InterPro" id="IPR036185">
    <property type="entry name" value="DNA_heli_DnaB-like_N_sf"/>
</dbReference>
<dbReference type="InterPro" id="IPR016136">
    <property type="entry name" value="DNA_helicase_N/primase_C"/>
</dbReference>
<keyword evidence="5" id="KW-1185">Reference proteome</keyword>
<feature type="domain" description="DNA helicase DnaB-like N-terminal" evidence="3">
    <location>
        <begin position="5"/>
        <end position="104"/>
    </location>
</feature>
<dbReference type="GO" id="GO:0005524">
    <property type="term" value="F:ATP binding"/>
    <property type="evidence" value="ECO:0007669"/>
    <property type="project" value="InterPro"/>
</dbReference>
<dbReference type="Proteomes" id="UP000219565">
    <property type="component" value="Unassembled WGS sequence"/>
</dbReference>
<reference evidence="5" key="1">
    <citation type="submission" date="2017-09" db="EMBL/GenBank/DDBJ databases">
        <authorList>
            <person name="Varghese N."/>
            <person name="Submissions S."/>
        </authorList>
    </citation>
    <scope>NUCLEOTIDE SEQUENCE [LARGE SCALE GENOMIC DNA]</scope>
    <source>
        <strain evidence="5">DSM 45537</strain>
    </source>
</reference>
<evidence type="ECO:0000313" key="4">
    <source>
        <dbReference type="EMBL" id="SNY84279.1"/>
    </source>
</evidence>
<dbReference type="InterPro" id="IPR007693">
    <property type="entry name" value="DNA_helicase_DnaB-like_N"/>
</dbReference>
<dbReference type="Pfam" id="PF13481">
    <property type="entry name" value="AAA_25"/>
    <property type="match status" value="1"/>
</dbReference>
<dbReference type="AlphaFoldDB" id="A0A285LH47"/>
<evidence type="ECO:0000256" key="2">
    <source>
        <dbReference type="ARBA" id="ARBA00023125"/>
    </source>
</evidence>
<dbReference type="InterPro" id="IPR027417">
    <property type="entry name" value="P-loop_NTPase"/>
</dbReference>
<keyword evidence="1" id="KW-0235">DNA replication</keyword>
<dbReference type="SUPFAM" id="SSF48024">
    <property type="entry name" value="N-terminal domain of DnaB helicase"/>
    <property type="match status" value="1"/>
</dbReference>
<dbReference type="EMBL" id="OBEG01000003">
    <property type="protein sequence ID" value="SNY84279.1"/>
    <property type="molecule type" value="Genomic_DNA"/>
</dbReference>
<dbReference type="RefSeq" id="WP_245910172.1">
    <property type="nucleotide sequence ID" value="NZ_OBEG01000003.1"/>
</dbReference>
<keyword evidence="4" id="KW-0347">Helicase</keyword>
<dbReference type="Pfam" id="PF00772">
    <property type="entry name" value="DnaB"/>
    <property type="match status" value="1"/>
</dbReference>
<keyword evidence="4" id="KW-0547">Nucleotide-binding</keyword>
<dbReference type="Gene3D" id="1.10.860.10">
    <property type="entry name" value="DNAb Helicase, Chain A"/>
    <property type="match status" value="1"/>
</dbReference>
<sequence length="436" mass="48121">MSNGYDTTTEYSLIAVALQSPDQVRDIFLAVGAEDWFDRKARDIAAVIAGMMRSGKTIDPTAVLIEAGSRGLVPGRIPPNFIIDCFGMSGVQAVSASTYAQTIKNLSAARTLNGTGERLTQRTQSSLETGVDRGDILSHIRDARRGLDIAERAVGELEFEPLMGISSFLNSVSHDHDWLVPGLLERMDRIVLTGMEGGGKTWACSQIACTLAASLHPFTGHQLGSGNYHSRVLVIDCENSPQQSARRFNTIMGKVDKLRRDKGLSPMDWDDHMSLVTRPAGIDLLAGADTAWLDRTISSFAPDLLLLGPLYKLHHENPNEEKPAREITWVIDGLRERYGFALLTEAHAGKANNSDGRRNMAPIGSSVFLRWSEFGFGLLRSPDDPGKARAEKVDVVSWRGSREERQWPSKLQYGVNLPWMPADPEYYDEVRLRVAT</sequence>
<dbReference type="GO" id="GO:0003678">
    <property type="term" value="F:DNA helicase activity"/>
    <property type="evidence" value="ECO:0007669"/>
    <property type="project" value="InterPro"/>
</dbReference>
<dbReference type="Gene3D" id="3.40.50.300">
    <property type="entry name" value="P-loop containing nucleotide triphosphate hydrolases"/>
    <property type="match status" value="1"/>
</dbReference>
<evidence type="ECO:0000259" key="3">
    <source>
        <dbReference type="Pfam" id="PF00772"/>
    </source>
</evidence>
<keyword evidence="4" id="KW-0378">Hydrolase</keyword>
<name>A0A285LH47_9NOCA</name>
<evidence type="ECO:0000313" key="5">
    <source>
        <dbReference type="Proteomes" id="UP000219565"/>
    </source>
</evidence>
<proteinExistence type="predicted"/>
<organism evidence="4 5">
    <name type="scientific">Nocardia amikacinitolerans</name>
    <dbReference type="NCBI Taxonomy" id="756689"/>
    <lineage>
        <taxon>Bacteria</taxon>
        <taxon>Bacillati</taxon>
        <taxon>Actinomycetota</taxon>
        <taxon>Actinomycetes</taxon>
        <taxon>Mycobacteriales</taxon>
        <taxon>Nocardiaceae</taxon>
        <taxon>Nocardia</taxon>
    </lineage>
</organism>
<evidence type="ECO:0000256" key="1">
    <source>
        <dbReference type="ARBA" id="ARBA00022705"/>
    </source>
</evidence>
<dbReference type="GO" id="GO:0003677">
    <property type="term" value="F:DNA binding"/>
    <property type="evidence" value="ECO:0007669"/>
    <property type="project" value="UniProtKB-KW"/>
</dbReference>
<dbReference type="SUPFAM" id="SSF52540">
    <property type="entry name" value="P-loop containing nucleoside triphosphate hydrolases"/>
    <property type="match status" value="1"/>
</dbReference>
<dbReference type="GO" id="GO:0006260">
    <property type="term" value="P:DNA replication"/>
    <property type="evidence" value="ECO:0007669"/>
    <property type="project" value="UniProtKB-KW"/>
</dbReference>
<accession>A0A285LH47</accession>
<gene>
    <name evidence="4" type="ORF">SAMN04244553_3613</name>
</gene>
<keyword evidence="2" id="KW-0238">DNA-binding</keyword>
<protein>
    <submittedName>
        <fullName evidence="4">Replicative DNA helicase</fullName>
    </submittedName>
</protein>
<keyword evidence="4" id="KW-0067">ATP-binding</keyword>